<dbReference type="Proteomes" id="UP000002194">
    <property type="component" value="Chromosome"/>
</dbReference>
<dbReference type="DNASU" id="2794010"/>
<dbReference type="eggNOG" id="ENOG5033CXG">
    <property type="taxonomic scope" value="Bacteria"/>
</dbReference>
<dbReference type="EMBL" id="AE017285">
    <property type="protein sequence ID" value="AAS97192.1"/>
    <property type="molecule type" value="Genomic_DNA"/>
</dbReference>
<dbReference type="AlphaFoldDB" id="Q727Y4"/>
<sequence length="109" mass="11642">MSMKNATGKGTLAIGYRDEAGTCHKDFEMRLPTLEDIEEAIADAGEGACQARVSRHVWARTITRLGTLPAEAIDASLLAGLADVEYGRFADVEASIRKKLLAESESSGS</sequence>
<dbReference type="STRING" id="882.DVU_2720"/>
<gene>
    <name evidence="1" type="ordered locus">DVU_2720</name>
</gene>
<protein>
    <recommendedName>
        <fullName evidence="3">Phage protein</fullName>
    </recommendedName>
</protein>
<dbReference type="PATRIC" id="fig|882.5.peg.2459"/>
<evidence type="ECO:0000313" key="2">
    <source>
        <dbReference type="Proteomes" id="UP000002194"/>
    </source>
</evidence>
<dbReference type="PaxDb" id="882-DVU_2720"/>
<accession>Q727Y4</accession>
<dbReference type="EnsemblBacteria" id="AAS97192">
    <property type="protein sequence ID" value="AAS97192"/>
    <property type="gene ID" value="DVU_2720"/>
</dbReference>
<reference evidence="1 2" key="1">
    <citation type="journal article" date="2004" name="Nat. Biotechnol.">
        <title>The genome sequence of the anaerobic, sulfate-reducing bacterium Desulfovibrio vulgaris Hildenborough.</title>
        <authorList>
            <person name="Heidelberg J.F."/>
            <person name="Seshadri R."/>
            <person name="Haveman S.A."/>
            <person name="Hemme C.L."/>
            <person name="Paulsen I.T."/>
            <person name="Kolonay J.F."/>
            <person name="Eisen J.A."/>
            <person name="Ward N."/>
            <person name="Methe B."/>
            <person name="Brinkac L.M."/>
            <person name="Daugherty S.C."/>
            <person name="Deboy R.T."/>
            <person name="Dodson R.J."/>
            <person name="Durkin A.S."/>
            <person name="Madupu R."/>
            <person name="Nelson W.C."/>
            <person name="Sullivan S.A."/>
            <person name="Fouts D."/>
            <person name="Haft D.H."/>
            <person name="Selengut J."/>
            <person name="Peterson J.D."/>
            <person name="Davidsen T.M."/>
            <person name="Zafar N."/>
            <person name="Zhou L."/>
            <person name="Radune D."/>
            <person name="Dimitrov G."/>
            <person name="Hance M."/>
            <person name="Tran K."/>
            <person name="Khouri H."/>
            <person name="Gill J."/>
            <person name="Utterback T.R."/>
            <person name="Feldblyum T.V."/>
            <person name="Wall J.D."/>
            <person name="Voordouw G."/>
            <person name="Fraser C.M."/>
        </authorList>
    </citation>
    <scope>NUCLEOTIDE SEQUENCE [LARGE SCALE GENOMIC DNA]</scope>
    <source>
        <strain evidence="2">ATCC 29579 / DSM 644 / NCIMB 8303 / VKM B-1760 / Hildenborough</strain>
    </source>
</reference>
<dbReference type="RefSeq" id="WP_010939988.1">
    <property type="nucleotide sequence ID" value="NC_002937.3"/>
</dbReference>
<proteinExistence type="predicted"/>
<name>Q727Y4_NITV2</name>
<organism evidence="1 2">
    <name type="scientific">Nitratidesulfovibrio vulgaris (strain ATCC 29579 / DSM 644 / CCUG 34227 / NCIMB 8303 / VKM B-1760 / Hildenborough)</name>
    <name type="common">Desulfovibrio vulgaris</name>
    <dbReference type="NCBI Taxonomy" id="882"/>
    <lineage>
        <taxon>Bacteria</taxon>
        <taxon>Pseudomonadati</taxon>
        <taxon>Thermodesulfobacteriota</taxon>
        <taxon>Desulfovibrionia</taxon>
        <taxon>Desulfovibrionales</taxon>
        <taxon>Desulfovibrionaceae</taxon>
        <taxon>Nitratidesulfovibrio</taxon>
    </lineage>
</organism>
<evidence type="ECO:0000313" key="1">
    <source>
        <dbReference type="EMBL" id="AAS97192.1"/>
    </source>
</evidence>
<dbReference type="OrthoDB" id="9802230at2"/>
<dbReference type="HOGENOM" id="CLU_2166937_0_0_7"/>
<evidence type="ECO:0008006" key="3">
    <source>
        <dbReference type="Google" id="ProtNLM"/>
    </source>
</evidence>
<keyword evidence="2" id="KW-1185">Reference proteome</keyword>
<dbReference type="KEGG" id="dvu:DVU_2720"/>